<evidence type="ECO:0000256" key="4">
    <source>
        <dbReference type="ARBA" id="ARBA00022840"/>
    </source>
</evidence>
<name>A0ABW5FS02_9PSEU</name>
<accession>A0ABW5FS02</accession>
<evidence type="ECO:0000259" key="6">
    <source>
        <dbReference type="PROSITE" id="PS50893"/>
    </source>
</evidence>
<protein>
    <submittedName>
        <fullName evidence="7">ABC transporter ATP-binding protein</fullName>
    </submittedName>
</protein>
<dbReference type="Pfam" id="PF00005">
    <property type="entry name" value="ABC_tran"/>
    <property type="match status" value="1"/>
</dbReference>
<dbReference type="EMBL" id="JBHUKR010000006">
    <property type="protein sequence ID" value="MFD2416542.1"/>
    <property type="molecule type" value="Genomic_DNA"/>
</dbReference>
<dbReference type="InterPro" id="IPR003593">
    <property type="entry name" value="AAA+_ATPase"/>
</dbReference>
<evidence type="ECO:0000256" key="2">
    <source>
        <dbReference type="ARBA" id="ARBA00022448"/>
    </source>
</evidence>
<keyword evidence="3" id="KW-0547">Nucleotide-binding</keyword>
<comment type="caution">
    <text evidence="7">The sequence shown here is derived from an EMBL/GenBank/DDBJ whole genome shotgun (WGS) entry which is preliminary data.</text>
</comment>
<reference evidence="8" key="1">
    <citation type="journal article" date="2019" name="Int. J. Syst. Evol. Microbiol.">
        <title>The Global Catalogue of Microorganisms (GCM) 10K type strain sequencing project: providing services to taxonomists for standard genome sequencing and annotation.</title>
        <authorList>
            <consortium name="The Broad Institute Genomics Platform"/>
            <consortium name="The Broad Institute Genome Sequencing Center for Infectious Disease"/>
            <person name="Wu L."/>
            <person name="Ma J."/>
        </authorList>
    </citation>
    <scope>NUCLEOTIDE SEQUENCE [LARGE SCALE GENOMIC DNA]</scope>
    <source>
        <strain evidence="8">CGMCC 4.7645</strain>
    </source>
</reference>
<dbReference type="Gene3D" id="3.40.50.300">
    <property type="entry name" value="P-loop containing nucleotide triphosphate hydrolases"/>
    <property type="match status" value="1"/>
</dbReference>
<keyword evidence="8" id="KW-1185">Reference proteome</keyword>
<evidence type="ECO:0000256" key="3">
    <source>
        <dbReference type="ARBA" id="ARBA00022741"/>
    </source>
</evidence>
<keyword evidence="4 7" id="KW-0067">ATP-binding</keyword>
<comment type="similarity">
    <text evidence="1">Belongs to the ABC transporter superfamily.</text>
</comment>
<evidence type="ECO:0000256" key="1">
    <source>
        <dbReference type="ARBA" id="ARBA00005417"/>
    </source>
</evidence>
<dbReference type="InterPro" id="IPR003439">
    <property type="entry name" value="ABC_transporter-like_ATP-bd"/>
</dbReference>
<evidence type="ECO:0000256" key="5">
    <source>
        <dbReference type="ARBA" id="ARBA00022970"/>
    </source>
</evidence>
<dbReference type="PANTHER" id="PTHR43820">
    <property type="entry name" value="HIGH-AFFINITY BRANCHED-CHAIN AMINO ACID TRANSPORT ATP-BINDING PROTEIN LIVF"/>
    <property type="match status" value="1"/>
</dbReference>
<keyword evidence="5" id="KW-0029">Amino-acid transport</keyword>
<dbReference type="PANTHER" id="PTHR43820:SF4">
    <property type="entry name" value="HIGH-AFFINITY BRANCHED-CHAIN AMINO ACID TRANSPORT ATP-BINDING PROTEIN LIVF"/>
    <property type="match status" value="1"/>
</dbReference>
<gene>
    <name evidence="7" type="ORF">ACFSXZ_09370</name>
</gene>
<sequence>MRLDITGLRSGYGAGTVVNGVDLTVADQEVVAVVGRNGMGKSSLVKTILGYLPDVQGSVELDGAQQCGLRTHTITRRGVAYAPQEAAVFAGLTVRDNLYGGLRRHKPDARTTERLFDAFPVLAARLDQKAGTLSGGEQKVLLLTRCLLRDPRLLVLDEISAGLQPSMVNAVTDVLLAIRAERRLTVLMVEQNIDLCLSLARRIVVMKAGRFIAEAFRDTPDVRTTLLGHLAP</sequence>
<dbReference type="SUPFAM" id="SSF52540">
    <property type="entry name" value="P-loop containing nucleoside triphosphate hydrolases"/>
    <property type="match status" value="1"/>
</dbReference>
<dbReference type="SMART" id="SM00382">
    <property type="entry name" value="AAA"/>
    <property type="match status" value="1"/>
</dbReference>
<evidence type="ECO:0000313" key="7">
    <source>
        <dbReference type="EMBL" id="MFD2416542.1"/>
    </source>
</evidence>
<proteinExistence type="inferred from homology"/>
<dbReference type="PROSITE" id="PS50893">
    <property type="entry name" value="ABC_TRANSPORTER_2"/>
    <property type="match status" value="1"/>
</dbReference>
<keyword evidence="2" id="KW-0813">Transport</keyword>
<dbReference type="Proteomes" id="UP001597417">
    <property type="component" value="Unassembled WGS sequence"/>
</dbReference>
<organism evidence="7 8">
    <name type="scientific">Amycolatopsis pigmentata</name>
    <dbReference type="NCBI Taxonomy" id="450801"/>
    <lineage>
        <taxon>Bacteria</taxon>
        <taxon>Bacillati</taxon>
        <taxon>Actinomycetota</taxon>
        <taxon>Actinomycetes</taxon>
        <taxon>Pseudonocardiales</taxon>
        <taxon>Pseudonocardiaceae</taxon>
        <taxon>Amycolatopsis</taxon>
    </lineage>
</organism>
<feature type="domain" description="ABC transporter" evidence="6">
    <location>
        <begin position="3"/>
        <end position="232"/>
    </location>
</feature>
<dbReference type="InterPro" id="IPR027417">
    <property type="entry name" value="P-loop_NTPase"/>
</dbReference>
<evidence type="ECO:0000313" key="8">
    <source>
        <dbReference type="Proteomes" id="UP001597417"/>
    </source>
</evidence>
<dbReference type="InterPro" id="IPR052156">
    <property type="entry name" value="BCAA_Transport_ATP-bd_LivF"/>
</dbReference>
<dbReference type="RefSeq" id="WP_378263421.1">
    <property type="nucleotide sequence ID" value="NZ_JBHUKR010000006.1"/>
</dbReference>
<dbReference type="GO" id="GO:0005524">
    <property type="term" value="F:ATP binding"/>
    <property type="evidence" value="ECO:0007669"/>
    <property type="project" value="UniProtKB-KW"/>
</dbReference>